<dbReference type="PROSITE" id="PS50928">
    <property type="entry name" value="ABC_TM1"/>
    <property type="match status" value="1"/>
</dbReference>
<evidence type="ECO:0000256" key="2">
    <source>
        <dbReference type="ARBA" id="ARBA00022448"/>
    </source>
</evidence>
<proteinExistence type="inferred from homology"/>
<comment type="similarity">
    <text evidence="7">Belongs to the binding-protein-dependent transport system permease family.</text>
</comment>
<keyword evidence="4 7" id="KW-0812">Transmembrane</keyword>
<dbReference type="InterPro" id="IPR035906">
    <property type="entry name" value="MetI-like_sf"/>
</dbReference>
<dbReference type="GO" id="GO:0005886">
    <property type="term" value="C:plasma membrane"/>
    <property type="evidence" value="ECO:0007669"/>
    <property type="project" value="UniProtKB-SubCell"/>
</dbReference>
<feature type="transmembrane region" description="Helical" evidence="7">
    <location>
        <begin position="180"/>
        <end position="205"/>
    </location>
</feature>
<dbReference type="CDD" id="cd06261">
    <property type="entry name" value="TM_PBP2"/>
    <property type="match status" value="1"/>
</dbReference>
<comment type="subcellular location">
    <subcellularLocation>
        <location evidence="1 7">Cell membrane</location>
        <topology evidence="1 7">Multi-pass membrane protein</topology>
    </subcellularLocation>
</comment>
<dbReference type="EMBL" id="LZRT01000102">
    <property type="protein sequence ID" value="OUM85446.1"/>
    <property type="molecule type" value="Genomic_DNA"/>
</dbReference>
<organism evidence="9 10">
    <name type="scientific">Bacillus thermozeamaize</name>
    <dbReference type="NCBI Taxonomy" id="230954"/>
    <lineage>
        <taxon>Bacteria</taxon>
        <taxon>Bacillati</taxon>
        <taxon>Bacillota</taxon>
        <taxon>Bacilli</taxon>
        <taxon>Bacillales</taxon>
        <taxon>Bacillaceae</taxon>
        <taxon>Bacillus</taxon>
    </lineage>
</organism>
<dbReference type="AlphaFoldDB" id="A0A1Y3PH71"/>
<evidence type="ECO:0000256" key="7">
    <source>
        <dbReference type="RuleBase" id="RU363032"/>
    </source>
</evidence>
<evidence type="ECO:0000313" key="9">
    <source>
        <dbReference type="EMBL" id="OUM85446.1"/>
    </source>
</evidence>
<dbReference type="SUPFAM" id="SSF161098">
    <property type="entry name" value="MetI-like"/>
    <property type="match status" value="1"/>
</dbReference>
<evidence type="ECO:0000256" key="4">
    <source>
        <dbReference type="ARBA" id="ARBA00022692"/>
    </source>
</evidence>
<dbReference type="Pfam" id="PF00528">
    <property type="entry name" value="BPD_transp_1"/>
    <property type="match status" value="1"/>
</dbReference>
<evidence type="ECO:0000256" key="5">
    <source>
        <dbReference type="ARBA" id="ARBA00022989"/>
    </source>
</evidence>
<evidence type="ECO:0000259" key="8">
    <source>
        <dbReference type="PROSITE" id="PS50928"/>
    </source>
</evidence>
<sequence>MRNKLKWTMFYLGVFVIAAVFVVPLLWLVSTSFKNYIDAFALPPKLIFTPTLENYTDVLRRSDFMRALMNSVVISTSSTLLAVALGALSAYALVFLELRRKTAISTFFLSARIIPPVLMVLPIYFLAVKLGMTDSYTVLILFYTMINLPFVIMMLRTFFLDIPNEIREAAIIDGCSEMRVFLQTVLPLARGGIAATFVLSMLLTWNEFFIALILSGKSTQTLPVLITSFMTFQGTEWGSLSAAGTMIMLPMLIFGLLVQKNLVRGMTMGAVK</sequence>
<gene>
    <name evidence="9" type="ORF">BAA01_12925</name>
</gene>
<dbReference type="PANTHER" id="PTHR32243">
    <property type="entry name" value="MALTOSE TRANSPORT SYSTEM PERMEASE-RELATED"/>
    <property type="match status" value="1"/>
</dbReference>
<feature type="transmembrane region" description="Helical" evidence="7">
    <location>
        <begin position="107"/>
        <end position="127"/>
    </location>
</feature>
<evidence type="ECO:0000256" key="3">
    <source>
        <dbReference type="ARBA" id="ARBA00022475"/>
    </source>
</evidence>
<name>A0A1Y3PH71_9BACI</name>
<reference evidence="10" key="1">
    <citation type="submission" date="2016-06" db="EMBL/GenBank/DDBJ databases">
        <authorList>
            <person name="Nascimento L."/>
            <person name="Pereira R.V."/>
            <person name="Martins L.F."/>
            <person name="Quaggio R.B."/>
            <person name="Silva A.M."/>
            <person name="Setubal J.C."/>
        </authorList>
    </citation>
    <scope>NUCLEOTIDE SEQUENCE [LARGE SCALE GENOMIC DNA]</scope>
</reference>
<keyword evidence="5 7" id="KW-1133">Transmembrane helix</keyword>
<keyword evidence="6 7" id="KW-0472">Membrane</keyword>
<dbReference type="InterPro" id="IPR050901">
    <property type="entry name" value="BP-dep_ABC_trans_perm"/>
</dbReference>
<feature type="transmembrane region" description="Helical" evidence="7">
    <location>
        <begin position="139"/>
        <end position="159"/>
    </location>
</feature>
<comment type="caution">
    <text evidence="9">The sequence shown here is derived from an EMBL/GenBank/DDBJ whole genome shotgun (WGS) entry which is preliminary data.</text>
</comment>
<dbReference type="Proteomes" id="UP000196475">
    <property type="component" value="Unassembled WGS sequence"/>
</dbReference>
<evidence type="ECO:0000256" key="6">
    <source>
        <dbReference type="ARBA" id="ARBA00023136"/>
    </source>
</evidence>
<feature type="domain" description="ABC transmembrane type-1" evidence="8">
    <location>
        <begin position="68"/>
        <end position="258"/>
    </location>
</feature>
<feature type="transmembrane region" description="Helical" evidence="7">
    <location>
        <begin position="237"/>
        <end position="258"/>
    </location>
</feature>
<evidence type="ECO:0000313" key="10">
    <source>
        <dbReference type="Proteomes" id="UP000196475"/>
    </source>
</evidence>
<protein>
    <submittedName>
        <fullName evidence="9">Sugar ABC transporter permease</fullName>
    </submittedName>
</protein>
<dbReference type="PANTHER" id="PTHR32243:SF18">
    <property type="entry name" value="INNER MEMBRANE ABC TRANSPORTER PERMEASE PROTEIN YCJP"/>
    <property type="match status" value="1"/>
</dbReference>
<feature type="transmembrane region" description="Helical" evidence="7">
    <location>
        <begin position="7"/>
        <end position="29"/>
    </location>
</feature>
<accession>A0A1Y3PH71</accession>
<feature type="transmembrane region" description="Helical" evidence="7">
    <location>
        <begin position="72"/>
        <end position="95"/>
    </location>
</feature>
<dbReference type="InterPro" id="IPR000515">
    <property type="entry name" value="MetI-like"/>
</dbReference>
<keyword evidence="3" id="KW-1003">Cell membrane</keyword>
<dbReference type="Gene3D" id="1.10.3720.10">
    <property type="entry name" value="MetI-like"/>
    <property type="match status" value="1"/>
</dbReference>
<keyword evidence="2 7" id="KW-0813">Transport</keyword>
<dbReference type="GO" id="GO:0055085">
    <property type="term" value="P:transmembrane transport"/>
    <property type="evidence" value="ECO:0007669"/>
    <property type="project" value="InterPro"/>
</dbReference>
<evidence type="ECO:0000256" key="1">
    <source>
        <dbReference type="ARBA" id="ARBA00004651"/>
    </source>
</evidence>